<comment type="caution">
    <text evidence="4">The sequence shown here is derived from an EMBL/GenBank/DDBJ whole genome shotgun (WGS) entry which is preliminary data.</text>
</comment>
<evidence type="ECO:0000256" key="1">
    <source>
        <dbReference type="ARBA" id="ARBA00010062"/>
    </source>
</evidence>
<sequence>MKVKRIARPIIVVIATAILTIGSGLAFEGTAQGQPNSSAPANSQGDTNPDVKALVAAMSISRHAGKLVALSGPTNTTMTPESLNNAAGAIAERKAALGVQLEILAETDYEERTSAITRIVNDLEANAELIQQGRSSLLSILRKGIGNRQYVSLTTATDVVPAAETKLDDEFYRLVTGGQDGGSAELDSVPLKDLLRYVHLRNLATSLDLATPTLLGASTQDNPALAGQLHELFDGRASSAARDIDFLLEYGDPELDDVIQGIQGMFDLGKGDDNLWDGLYHRLGLLTTERILVAKVANLQQQLLDEIDNLAAEVQGLPQPSTMPMVRAEVPGVTDSEIKFGQSAVLTGPAQALGQGMQLGILAAFHQANQAGGIHGRELTLKTSNDHYETFFAFAGTSRLIGVDRVFGMIGSVGTPTTRAALPSVEIGNVPFVGAFTGAQLLRHDDQTNVLNVRASYHDETETMVDFLEKQGKTRVAVLYQNDSFGLDGLEGVQKALHGRDGMRLVGSWYYIRNTTAVKAAAYRIANVEPDSVIIIGAYAPAAEFIKYARLRLTDDPTFMAVSFVGSSALKVRLKELDQSLADVYVTEVVPLPSDESSEVVAAYRAALSEYDSEAEPEAISLEGYIAGRLAIARLQECGPDVTRECFLNVFSESTSIDIDGLQLQYGPGDNQGSDQVFLTRIDSGGE</sequence>
<evidence type="ECO:0000259" key="3">
    <source>
        <dbReference type="Pfam" id="PF13458"/>
    </source>
</evidence>
<proteinExistence type="inferred from homology"/>
<dbReference type="AlphaFoldDB" id="A0A6B1DUI9"/>
<evidence type="ECO:0000313" key="4">
    <source>
        <dbReference type="EMBL" id="MYD90941.1"/>
    </source>
</evidence>
<comment type="similarity">
    <text evidence="1">Belongs to the leucine-binding protein family.</text>
</comment>
<dbReference type="InterPro" id="IPR028081">
    <property type="entry name" value="Leu-bd"/>
</dbReference>
<evidence type="ECO:0000256" key="2">
    <source>
        <dbReference type="ARBA" id="ARBA00022729"/>
    </source>
</evidence>
<dbReference type="InterPro" id="IPR028082">
    <property type="entry name" value="Peripla_BP_I"/>
</dbReference>
<reference evidence="4" key="1">
    <citation type="submission" date="2019-09" db="EMBL/GenBank/DDBJ databases">
        <title>Characterisation of the sponge microbiome using genome-centric metagenomics.</title>
        <authorList>
            <person name="Engelberts J.P."/>
            <person name="Robbins S.J."/>
            <person name="De Goeij J.M."/>
            <person name="Aranda M."/>
            <person name="Bell S.C."/>
            <person name="Webster N.S."/>
        </authorList>
    </citation>
    <scope>NUCLEOTIDE SEQUENCE</scope>
    <source>
        <strain evidence="4">SB0662_bin_9</strain>
    </source>
</reference>
<organism evidence="4">
    <name type="scientific">Caldilineaceae bacterium SB0662_bin_9</name>
    <dbReference type="NCBI Taxonomy" id="2605258"/>
    <lineage>
        <taxon>Bacteria</taxon>
        <taxon>Bacillati</taxon>
        <taxon>Chloroflexota</taxon>
        <taxon>Caldilineae</taxon>
        <taxon>Caldilineales</taxon>
        <taxon>Caldilineaceae</taxon>
    </lineage>
</organism>
<dbReference type="SUPFAM" id="SSF53822">
    <property type="entry name" value="Periplasmic binding protein-like I"/>
    <property type="match status" value="1"/>
</dbReference>
<keyword evidence="2" id="KW-0732">Signal</keyword>
<dbReference type="PANTHER" id="PTHR47235">
    <property type="entry name" value="BLR6548 PROTEIN"/>
    <property type="match status" value="1"/>
</dbReference>
<dbReference type="CDD" id="cd19978">
    <property type="entry name" value="PBP1_ABC_ligand_binding-like"/>
    <property type="match status" value="1"/>
</dbReference>
<gene>
    <name evidence="4" type="ORF">F4Y08_11510</name>
</gene>
<feature type="domain" description="Leucine-binding protein" evidence="3">
    <location>
        <begin position="337"/>
        <end position="686"/>
    </location>
</feature>
<accession>A0A6B1DUI9</accession>
<dbReference type="EMBL" id="VXPY01000083">
    <property type="protein sequence ID" value="MYD90941.1"/>
    <property type="molecule type" value="Genomic_DNA"/>
</dbReference>
<dbReference type="PANTHER" id="PTHR47235:SF1">
    <property type="entry name" value="BLR6548 PROTEIN"/>
    <property type="match status" value="1"/>
</dbReference>
<dbReference type="Pfam" id="PF13458">
    <property type="entry name" value="Peripla_BP_6"/>
    <property type="match status" value="1"/>
</dbReference>
<name>A0A6B1DUI9_9CHLR</name>
<protein>
    <submittedName>
        <fullName evidence="4">ABC transporter substrate-binding protein</fullName>
    </submittedName>
</protein>
<dbReference type="Gene3D" id="3.40.50.2300">
    <property type="match status" value="2"/>
</dbReference>